<dbReference type="WBParaSite" id="MBELARI_LOCUS8346">
    <property type="protein sequence ID" value="MBELARI_LOCUS8346"/>
    <property type="gene ID" value="MBELARI_LOCUS8346"/>
</dbReference>
<keyword evidence="2" id="KW-1185">Reference proteome</keyword>
<reference evidence="3" key="1">
    <citation type="submission" date="2024-02" db="UniProtKB">
        <authorList>
            <consortium name="WormBaseParasite"/>
        </authorList>
    </citation>
    <scope>IDENTIFICATION</scope>
</reference>
<name>A0AAF3FRS1_9BILA</name>
<evidence type="ECO:0000313" key="3">
    <source>
        <dbReference type="WBParaSite" id="MBELARI_LOCUS8346"/>
    </source>
</evidence>
<sequence length="131" mass="14893">MSLLLRISMIFVSIVIVFCNQDGGECSVLRIITGEIVENPFCNLKDLLRDQLRQRESTEFEIRPKKYSVDAIRHEIQTKAASLYCPSKDSICRVDGRRTCLCHPSYVCSSNDEEITQRCTKLAYIAAIEGN</sequence>
<feature type="chain" id="PRO_5042081531" evidence="1">
    <location>
        <begin position="20"/>
        <end position="131"/>
    </location>
</feature>
<keyword evidence="1" id="KW-0732">Signal</keyword>
<dbReference type="AlphaFoldDB" id="A0AAF3FRS1"/>
<protein>
    <submittedName>
        <fullName evidence="3">Uncharacterized protein</fullName>
    </submittedName>
</protein>
<proteinExistence type="predicted"/>
<evidence type="ECO:0000313" key="2">
    <source>
        <dbReference type="Proteomes" id="UP000887575"/>
    </source>
</evidence>
<dbReference type="Proteomes" id="UP000887575">
    <property type="component" value="Unassembled WGS sequence"/>
</dbReference>
<accession>A0AAF3FRS1</accession>
<feature type="signal peptide" evidence="1">
    <location>
        <begin position="1"/>
        <end position="19"/>
    </location>
</feature>
<evidence type="ECO:0000256" key="1">
    <source>
        <dbReference type="SAM" id="SignalP"/>
    </source>
</evidence>
<organism evidence="2 3">
    <name type="scientific">Mesorhabditis belari</name>
    <dbReference type="NCBI Taxonomy" id="2138241"/>
    <lineage>
        <taxon>Eukaryota</taxon>
        <taxon>Metazoa</taxon>
        <taxon>Ecdysozoa</taxon>
        <taxon>Nematoda</taxon>
        <taxon>Chromadorea</taxon>
        <taxon>Rhabditida</taxon>
        <taxon>Rhabditina</taxon>
        <taxon>Rhabditomorpha</taxon>
        <taxon>Rhabditoidea</taxon>
        <taxon>Rhabditidae</taxon>
        <taxon>Mesorhabditinae</taxon>
        <taxon>Mesorhabditis</taxon>
    </lineage>
</organism>